<sequence>MSLSSVTPQYGIVHTYGFNLTAFEFTSEGKLASNILLFVGGLGNGLLNVPYLPELSHAASTQFKSLDGESWSLVQVLLSSAYSGWGTSSLERDVRQLEQAIKYFRSDKGGNRKKVVLMGHSTGCQDTIKYLTQSKHSKHGEIQGGILQAPVSDREAFRHGRDVTEFEKLVQNVYDNYISQGREKELLPEKYRKISFNTPITAYRFYSLASERGDDDYFSSYLTAEDYKESFGKVDKPILVLYSGNDQFVPAYVDKQKLIDTWKSATADQYWSPYSKVLEGGLHDLGDGSTNNAIPDLVESVTSFISTL</sequence>
<dbReference type="eggNOG" id="KOG4840">
    <property type="taxonomic scope" value="Eukaryota"/>
</dbReference>
<evidence type="ECO:0000313" key="1">
    <source>
        <dbReference type="EMBL" id="EGW31455.1"/>
    </source>
</evidence>
<dbReference type="PANTHER" id="PTHR31591">
    <property type="entry name" value="UPF0613 PROTEIN PB24D3.06C"/>
    <property type="match status" value="1"/>
</dbReference>
<gene>
    <name evidence="1" type="ORF">SPAPADRAFT_62026</name>
</gene>
<organism evidence="2">
    <name type="scientific">Spathaspora passalidarum (strain NRRL Y-27907 / 11-Y1)</name>
    <dbReference type="NCBI Taxonomy" id="619300"/>
    <lineage>
        <taxon>Eukaryota</taxon>
        <taxon>Fungi</taxon>
        <taxon>Dikarya</taxon>
        <taxon>Ascomycota</taxon>
        <taxon>Saccharomycotina</taxon>
        <taxon>Pichiomycetes</taxon>
        <taxon>Debaryomycetaceae</taxon>
        <taxon>Spathaspora</taxon>
    </lineage>
</organism>
<dbReference type="Pfam" id="PF08538">
    <property type="entry name" value="DUF1749"/>
    <property type="match status" value="1"/>
</dbReference>
<evidence type="ECO:0000313" key="2">
    <source>
        <dbReference type="Proteomes" id="UP000000709"/>
    </source>
</evidence>
<dbReference type="HOGENOM" id="CLU_049633_3_0_1"/>
<dbReference type="KEGG" id="spaa:SPAPADRAFT_62026"/>
<dbReference type="InterPro" id="IPR013744">
    <property type="entry name" value="SidJ"/>
</dbReference>
<dbReference type="InterPro" id="IPR029058">
    <property type="entry name" value="AB_hydrolase_fold"/>
</dbReference>
<dbReference type="InParanoid" id="G3AQA8"/>
<dbReference type="GeneID" id="18874155"/>
<dbReference type="Proteomes" id="UP000000709">
    <property type="component" value="Unassembled WGS sequence"/>
</dbReference>
<keyword evidence="2" id="KW-1185">Reference proteome</keyword>
<dbReference type="OrthoDB" id="10034502at2759"/>
<evidence type="ECO:0008006" key="3">
    <source>
        <dbReference type="Google" id="ProtNLM"/>
    </source>
</evidence>
<dbReference type="EMBL" id="GL996503">
    <property type="protein sequence ID" value="EGW31455.1"/>
    <property type="molecule type" value="Genomic_DNA"/>
</dbReference>
<protein>
    <recommendedName>
        <fullName evidence="3">DUF1749-domain-containing protein</fullName>
    </recommendedName>
</protein>
<dbReference type="PANTHER" id="PTHR31591:SF1">
    <property type="entry name" value="UPF0613 PROTEIN PB24D3.06C"/>
    <property type="match status" value="1"/>
</dbReference>
<dbReference type="OMA" id="PPWVNKE"/>
<reference evidence="1 2" key="1">
    <citation type="journal article" date="2011" name="Proc. Natl. Acad. Sci. U.S.A.">
        <title>Comparative genomics of xylose-fermenting fungi for enhanced biofuel production.</title>
        <authorList>
            <person name="Wohlbach D.J."/>
            <person name="Kuo A."/>
            <person name="Sato T.K."/>
            <person name="Potts K.M."/>
            <person name="Salamov A.A."/>
            <person name="LaButti K.M."/>
            <person name="Sun H."/>
            <person name="Clum A."/>
            <person name="Pangilinan J.L."/>
            <person name="Lindquist E.A."/>
            <person name="Lucas S."/>
            <person name="Lapidus A."/>
            <person name="Jin M."/>
            <person name="Gunawan C."/>
            <person name="Balan V."/>
            <person name="Dale B.E."/>
            <person name="Jeffries T.W."/>
            <person name="Zinkel R."/>
            <person name="Barry K.W."/>
            <person name="Grigoriev I.V."/>
            <person name="Gasch A.P."/>
        </authorList>
    </citation>
    <scope>NUCLEOTIDE SEQUENCE [LARGE SCALE GENOMIC DNA]</scope>
    <source>
        <strain evidence="2">NRRL Y-27907 / 11-Y1</strain>
    </source>
</reference>
<dbReference type="AlphaFoldDB" id="G3AQA8"/>
<dbReference type="RefSeq" id="XP_007376233.1">
    <property type="nucleotide sequence ID" value="XM_007376171.1"/>
</dbReference>
<name>G3AQA8_SPAPN</name>
<dbReference type="SUPFAM" id="SSF53474">
    <property type="entry name" value="alpha/beta-Hydrolases"/>
    <property type="match status" value="1"/>
</dbReference>
<accession>G3AQA8</accession>
<proteinExistence type="predicted"/>
<dbReference type="Gene3D" id="3.40.50.1820">
    <property type="entry name" value="alpha/beta hydrolase"/>
    <property type="match status" value="1"/>
</dbReference>